<dbReference type="InterPro" id="IPR036390">
    <property type="entry name" value="WH_DNA-bd_sf"/>
</dbReference>
<keyword evidence="1" id="KW-0805">Transcription regulation</keyword>
<name>A0ABT7DPX5_9ACTN</name>
<dbReference type="InterPro" id="IPR039422">
    <property type="entry name" value="MarR/SlyA-like"/>
</dbReference>
<evidence type="ECO:0000256" key="1">
    <source>
        <dbReference type="ARBA" id="ARBA00023015"/>
    </source>
</evidence>
<evidence type="ECO:0000256" key="2">
    <source>
        <dbReference type="ARBA" id="ARBA00023125"/>
    </source>
</evidence>
<keyword evidence="2" id="KW-0238">DNA-binding</keyword>
<sequence>MSARVDNRAFEELRLDSTFFVAFDLTHRALKSGLERASSLNVTQYRMLVKLLAAGDAGVPQTELAKLLNFKPNVVTQALNVLVAEGFAERLRDTGADGRVRTARITEAGTRHVEQVNTSIVERLYALFPTEDAGYRSILEASIAAGASIDPPLSGDISGRFAASRALVSLELVKLALEEALRSTCDGASLAECRVLQRLGEVGEPLRVGDIARQLQMTPVAVARAVDKLVARGWVVRLASPNDRKAVFVDATDAGRRQQRAIARTIDVLSRRQLWQRLNAEQRQALARAWRVVVADLQAREEAERKAALGLLKPIA</sequence>
<dbReference type="PROSITE" id="PS50995">
    <property type="entry name" value="HTH_MARR_2"/>
    <property type="match status" value="2"/>
</dbReference>
<dbReference type="Gene3D" id="1.10.10.10">
    <property type="entry name" value="Winged helix-like DNA-binding domain superfamily/Winged helix DNA-binding domain"/>
    <property type="match status" value="2"/>
</dbReference>
<keyword evidence="3" id="KW-0804">Transcription</keyword>
<keyword evidence="6" id="KW-1185">Reference proteome</keyword>
<dbReference type="EMBL" id="JASJEU010000024">
    <property type="protein sequence ID" value="MDJ1651591.1"/>
    <property type="molecule type" value="Genomic_DNA"/>
</dbReference>
<comment type="caution">
    <text evidence="5">The sequence shown here is derived from an EMBL/GenBank/DDBJ whole genome shotgun (WGS) entry which is preliminary data.</text>
</comment>
<dbReference type="InterPro" id="IPR036388">
    <property type="entry name" value="WH-like_DNA-bd_sf"/>
</dbReference>
<feature type="domain" description="HTH marR-type" evidence="4">
    <location>
        <begin position="16"/>
        <end position="144"/>
    </location>
</feature>
<dbReference type="PANTHER" id="PTHR33164">
    <property type="entry name" value="TRANSCRIPTIONAL REGULATOR, MARR FAMILY"/>
    <property type="match status" value="1"/>
</dbReference>
<dbReference type="Proteomes" id="UP001232750">
    <property type="component" value="Unassembled WGS sequence"/>
</dbReference>
<evidence type="ECO:0000313" key="6">
    <source>
        <dbReference type="Proteomes" id="UP001232750"/>
    </source>
</evidence>
<protein>
    <submittedName>
        <fullName evidence="5">MarR family transcriptional regulator</fullName>
    </submittedName>
</protein>
<feature type="domain" description="HTH marR-type" evidence="4">
    <location>
        <begin position="163"/>
        <end position="295"/>
    </location>
</feature>
<reference evidence="5 6" key="1">
    <citation type="submission" date="2023-05" db="EMBL/GenBank/DDBJ databases">
        <title>Gordonibacter KGMB12511T sp. nov., isolated from faeces of healthy Korean.</title>
        <authorList>
            <person name="Kim H.S."/>
            <person name="Kim J.-S."/>
            <person name="Suh M.K."/>
            <person name="Eom M.K."/>
            <person name="Do H.E."/>
            <person name="Lee J.-S."/>
        </authorList>
    </citation>
    <scope>NUCLEOTIDE SEQUENCE [LARGE SCALE GENOMIC DNA]</scope>
    <source>
        <strain evidence="5 6">KGMB12511</strain>
    </source>
</reference>
<gene>
    <name evidence="5" type="ORF">QNJ86_12325</name>
</gene>
<dbReference type="PANTHER" id="PTHR33164:SF43">
    <property type="entry name" value="HTH-TYPE TRANSCRIPTIONAL REPRESSOR YETL"/>
    <property type="match status" value="1"/>
</dbReference>
<evidence type="ECO:0000313" key="5">
    <source>
        <dbReference type="EMBL" id="MDJ1651591.1"/>
    </source>
</evidence>
<organism evidence="5 6">
    <name type="scientific">Gordonibacter faecis</name>
    <dbReference type="NCBI Taxonomy" id="3047475"/>
    <lineage>
        <taxon>Bacteria</taxon>
        <taxon>Bacillati</taxon>
        <taxon>Actinomycetota</taxon>
        <taxon>Coriobacteriia</taxon>
        <taxon>Eggerthellales</taxon>
        <taxon>Eggerthellaceae</taxon>
        <taxon>Gordonibacter</taxon>
    </lineage>
</organism>
<accession>A0ABT7DPX5</accession>
<dbReference type="InterPro" id="IPR023187">
    <property type="entry name" value="Tscrpt_reg_MarR-type_CS"/>
</dbReference>
<dbReference type="SUPFAM" id="SSF46785">
    <property type="entry name" value="Winged helix' DNA-binding domain"/>
    <property type="match status" value="2"/>
</dbReference>
<evidence type="ECO:0000256" key="3">
    <source>
        <dbReference type="ARBA" id="ARBA00023163"/>
    </source>
</evidence>
<dbReference type="RefSeq" id="WP_283832938.1">
    <property type="nucleotide sequence ID" value="NZ_JASJEU010000024.1"/>
</dbReference>
<dbReference type="Pfam" id="PF12802">
    <property type="entry name" value="MarR_2"/>
    <property type="match status" value="2"/>
</dbReference>
<dbReference type="InterPro" id="IPR000835">
    <property type="entry name" value="HTH_MarR-typ"/>
</dbReference>
<dbReference type="PROSITE" id="PS01117">
    <property type="entry name" value="HTH_MARR_1"/>
    <property type="match status" value="1"/>
</dbReference>
<dbReference type="SMART" id="SM00347">
    <property type="entry name" value="HTH_MARR"/>
    <property type="match status" value="2"/>
</dbReference>
<proteinExistence type="predicted"/>
<evidence type="ECO:0000259" key="4">
    <source>
        <dbReference type="PROSITE" id="PS50995"/>
    </source>
</evidence>